<dbReference type="SUPFAM" id="SSF55781">
    <property type="entry name" value="GAF domain-like"/>
    <property type="match status" value="1"/>
</dbReference>
<dbReference type="InterPro" id="IPR036390">
    <property type="entry name" value="WH_DNA-bd_sf"/>
</dbReference>
<reference evidence="6 7" key="1">
    <citation type="submission" date="2018-11" db="EMBL/GenBank/DDBJ databases">
        <title>Bradyrhizobium sp. nov., isolated from effective nodules of peanut in China.</title>
        <authorList>
            <person name="Li Y."/>
        </authorList>
    </citation>
    <scope>NUCLEOTIDE SEQUENCE [LARGE SCALE GENOMIC DNA]</scope>
    <source>
        <strain evidence="6 7">CCBAU 51770</strain>
    </source>
</reference>
<gene>
    <name evidence="6" type="ORF">EAS61_11750</name>
</gene>
<dbReference type="SMART" id="SM00346">
    <property type="entry name" value="HTH_ICLR"/>
    <property type="match status" value="1"/>
</dbReference>
<evidence type="ECO:0000259" key="5">
    <source>
        <dbReference type="PROSITE" id="PS51078"/>
    </source>
</evidence>
<feature type="domain" description="HTH iclR-type" evidence="4">
    <location>
        <begin position="19"/>
        <end position="81"/>
    </location>
</feature>
<dbReference type="InterPro" id="IPR029016">
    <property type="entry name" value="GAF-like_dom_sf"/>
</dbReference>
<dbReference type="Gene3D" id="3.30.450.40">
    <property type="match status" value="1"/>
</dbReference>
<dbReference type="FunFam" id="1.10.10.10:FF:000056">
    <property type="entry name" value="IclR family transcriptional regulator"/>
    <property type="match status" value="1"/>
</dbReference>
<keyword evidence="3" id="KW-0804">Transcription</keyword>
<evidence type="ECO:0000256" key="2">
    <source>
        <dbReference type="ARBA" id="ARBA00023125"/>
    </source>
</evidence>
<dbReference type="FunFam" id="3.30.450.40:FF:000084">
    <property type="entry name" value="IclR family transcriptional regulator"/>
    <property type="match status" value="1"/>
</dbReference>
<dbReference type="PROSITE" id="PS51078">
    <property type="entry name" value="ICLR_ED"/>
    <property type="match status" value="1"/>
</dbReference>
<dbReference type="GO" id="GO:0003677">
    <property type="term" value="F:DNA binding"/>
    <property type="evidence" value="ECO:0007669"/>
    <property type="project" value="UniProtKB-KW"/>
</dbReference>
<organism evidence="6 7">
    <name type="scientific">Bradyrhizobium zhanjiangense</name>
    <dbReference type="NCBI Taxonomy" id="1325107"/>
    <lineage>
        <taxon>Bacteria</taxon>
        <taxon>Pseudomonadati</taxon>
        <taxon>Pseudomonadota</taxon>
        <taxon>Alphaproteobacteria</taxon>
        <taxon>Hyphomicrobiales</taxon>
        <taxon>Nitrobacteraceae</taxon>
        <taxon>Bradyrhizobium</taxon>
    </lineage>
</organism>
<dbReference type="InterPro" id="IPR050707">
    <property type="entry name" value="HTH_MetabolicPath_Reg"/>
</dbReference>
<feature type="domain" description="IclR-ED" evidence="5">
    <location>
        <begin position="82"/>
        <end position="270"/>
    </location>
</feature>
<keyword evidence="2" id="KW-0238">DNA-binding</keyword>
<sequence length="290" mass="31439">MNQDAALMLKNPDPGEAPSGLLERTLGVLELLATNAHGMQLFEIADSLHIPRSATHRVLTSLIEHGYVRQEREQGAYQLTAKIASLAFTFLAGSGITDFAQPLLDRLARESGELVRLAMIDGRELVWVAKAQGSPAGLRYDPDMGQVGRLSCSASGHAWLSCLSDEEARGLVEKQGYGLRKDYGPRAPESWPALLKFLRQARKRGVSICVQTYTPWMSATAAPIRHPKTKEVTGAVVIAGPHIRLTEERMLELAPALLQTAQELSMATLASPGLYGRVARPGESFFGPGS</sequence>
<proteinExistence type="predicted"/>
<evidence type="ECO:0000256" key="1">
    <source>
        <dbReference type="ARBA" id="ARBA00023015"/>
    </source>
</evidence>
<accession>A0A4Q0QQV0</accession>
<dbReference type="Pfam" id="PF09339">
    <property type="entry name" value="HTH_IclR"/>
    <property type="match status" value="1"/>
</dbReference>
<evidence type="ECO:0000313" key="7">
    <source>
        <dbReference type="Proteomes" id="UP000290174"/>
    </source>
</evidence>
<protein>
    <submittedName>
        <fullName evidence="6">IclR family transcriptional regulator</fullName>
    </submittedName>
</protein>
<dbReference type="PANTHER" id="PTHR30136:SF35">
    <property type="entry name" value="HTH-TYPE TRANSCRIPTIONAL REGULATOR RV1719"/>
    <property type="match status" value="1"/>
</dbReference>
<dbReference type="InterPro" id="IPR014757">
    <property type="entry name" value="Tscrpt_reg_IclR_C"/>
</dbReference>
<dbReference type="InterPro" id="IPR005471">
    <property type="entry name" value="Tscrpt_reg_IclR_N"/>
</dbReference>
<dbReference type="Gene3D" id="1.10.10.10">
    <property type="entry name" value="Winged helix-like DNA-binding domain superfamily/Winged helix DNA-binding domain"/>
    <property type="match status" value="1"/>
</dbReference>
<dbReference type="GO" id="GO:0045892">
    <property type="term" value="P:negative regulation of DNA-templated transcription"/>
    <property type="evidence" value="ECO:0007669"/>
    <property type="project" value="TreeGrafter"/>
</dbReference>
<dbReference type="Proteomes" id="UP000290174">
    <property type="component" value="Unassembled WGS sequence"/>
</dbReference>
<name>A0A4Q0QQV0_9BRAD</name>
<dbReference type="InterPro" id="IPR036388">
    <property type="entry name" value="WH-like_DNA-bd_sf"/>
</dbReference>
<dbReference type="GO" id="GO:0003700">
    <property type="term" value="F:DNA-binding transcription factor activity"/>
    <property type="evidence" value="ECO:0007669"/>
    <property type="project" value="TreeGrafter"/>
</dbReference>
<dbReference type="EMBL" id="RKMK01000008">
    <property type="protein sequence ID" value="RXG99361.1"/>
    <property type="molecule type" value="Genomic_DNA"/>
</dbReference>
<evidence type="ECO:0000259" key="4">
    <source>
        <dbReference type="PROSITE" id="PS51077"/>
    </source>
</evidence>
<dbReference type="SUPFAM" id="SSF46785">
    <property type="entry name" value="Winged helix' DNA-binding domain"/>
    <property type="match status" value="1"/>
</dbReference>
<keyword evidence="1" id="KW-0805">Transcription regulation</keyword>
<evidence type="ECO:0000256" key="3">
    <source>
        <dbReference type="ARBA" id="ARBA00023163"/>
    </source>
</evidence>
<dbReference type="Pfam" id="PF01614">
    <property type="entry name" value="IclR_C"/>
    <property type="match status" value="1"/>
</dbReference>
<evidence type="ECO:0000313" key="6">
    <source>
        <dbReference type="EMBL" id="RXG99361.1"/>
    </source>
</evidence>
<dbReference type="PANTHER" id="PTHR30136">
    <property type="entry name" value="HELIX-TURN-HELIX TRANSCRIPTIONAL REGULATOR, ICLR FAMILY"/>
    <property type="match status" value="1"/>
</dbReference>
<comment type="caution">
    <text evidence="6">The sequence shown here is derived from an EMBL/GenBank/DDBJ whole genome shotgun (WGS) entry which is preliminary data.</text>
</comment>
<dbReference type="PROSITE" id="PS51077">
    <property type="entry name" value="HTH_ICLR"/>
    <property type="match status" value="1"/>
</dbReference>
<dbReference type="AlphaFoldDB" id="A0A4Q0QQV0"/>